<evidence type="ECO:0000256" key="5">
    <source>
        <dbReference type="ARBA" id="ARBA00023136"/>
    </source>
</evidence>
<keyword evidence="10" id="KW-1185">Reference proteome</keyword>
<feature type="region of interest" description="Disordered" evidence="6">
    <location>
        <begin position="59"/>
        <end position="84"/>
    </location>
</feature>
<dbReference type="RefSeq" id="WP_156608618.1">
    <property type="nucleotide sequence ID" value="NZ_WPCU01000004.1"/>
</dbReference>
<comment type="caution">
    <text evidence="9">The sequence shown here is derived from an EMBL/GenBank/DDBJ whole genome shotgun (WGS) entry which is preliminary data.</text>
</comment>
<evidence type="ECO:0000259" key="8">
    <source>
        <dbReference type="Pfam" id="PF13396"/>
    </source>
</evidence>
<keyword evidence="5 7" id="KW-0472">Membrane</keyword>
<dbReference type="GO" id="GO:0005886">
    <property type="term" value="C:plasma membrane"/>
    <property type="evidence" value="ECO:0007669"/>
    <property type="project" value="UniProtKB-SubCell"/>
</dbReference>
<gene>
    <name evidence="9" type="ORF">GC722_05595</name>
</gene>
<evidence type="ECO:0000256" key="4">
    <source>
        <dbReference type="ARBA" id="ARBA00022989"/>
    </source>
</evidence>
<dbReference type="EMBL" id="WPCU01000004">
    <property type="protein sequence ID" value="MVA75503.1"/>
    <property type="molecule type" value="Genomic_DNA"/>
</dbReference>
<dbReference type="Pfam" id="PF13396">
    <property type="entry name" value="PLDc_N"/>
    <property type="match status" value="1"/>
</dbReference>
<evidence type="ECO:0000256" key="6">
    <source>
        <dbReference type="SAM" id="MobiDB-lite"/>
    </source>
</evidence>
<feature type="transmembrane region" description="Helical" evidence="7">
    <location>
        <begin position="35"/>
        <end position="55"/>
    </location>
</feature>
<sequence length="84" mass="9398">MVRYLPVFIALALMVYCIVDVAQTPGDEVRRAPRWLWLTAIVIVPVVGPICWLVLGRPSARGGGGSPNRPPRYPDDDPDFLRRL</sequence>
<dbReference type="AlphaFoldDB" id="A0A6A9URV0"/>
<keyword evidence="3 7" id="KW-0812">Transmembrane</keyword>
<evidence type="ECO:0000256" key="7">
    <source>
        <dbReference type="SAM" id="Phobius"/>
    </source>
</evidence>
<name>A0A6A9URV0_9ACTN</name>
<keyword evidence="2" id="KW-1003">Cell membrane</keyword>
<keyword evidence="4 7" id="KW-1133">Transmembrane helix</keyword>
<feature type="compositionally biased region" description="Basic and acidic residues" evidence="6">
    <location>
        <begin position="72"/>
        <end position="84"/>
    </location>
</feature>
<evidence type="ECO:0000256" key="3">
    <source>
        <dbReference type="ARBA" id="ARBA00022692"/>
    </source>
</evidence>
<proteinExistence type="predicted"/>
<reference evidence="9 10" key="1">
    <citation type="submission" date="2019-12" db="EMBL/GenBank/DDBJ databases">
        <title>Auraticoccus cholistani sp. nov., an actinomycete isolated from soil of Cholistan desert.</title>
        <authorList>
            <person name="Cheema M.T."/>
        </authorList>
    </citation>
    <scope>NUCLEOTIDE SEQUENCE [LARGE SCALE GENOMIC DNA]</scope>
    <source>
        <strain evidence="9 10">F435</strain>
    </source>
</reference>
<dbReference type="InterPro" id="IPR027379">
    <property type="entry name" value="CLS_N"/>
</dbReference>
<comment type="subcellular location">
    <subcellularLocation>
        <location evidence="1">Cell membrane</location>
        <topology evidence="1">Multi-pass membrane protein</topology>
    </subcellularLocation>
</comment>
<dbReference type="Proteomes" id="UP000435304">
    <property type="component" value="Unassembled WGS sequence"/>
</dbReference>
<evidence type="ECO:0000256" key="2">
    <source>
        <dbReference type="ARBA" id="ARBA00022475"/>
    </source>
</evidence>
<evidence type="ECO:0000313" key="9">
    <source>
        <dbReference type="EMBL" id="MVA75503.1"/>
    </source>
</evidence>
<accession>A0A6A9URV0</accession>
<evidence type="ECO:0000313" key="10">
    <source>
        <dbReference type="Proteomes" id="UP000435304"/>
    </source>
</evidence>
<protein>
    <recommendedName>
        <fullName evidence="8">Cardiolipin synthase N-terminal domain-containing protein</fullName>
    </recommendedName>
</protein>
<feature type="domain" description="Cardiolipin synthase N-terminal" evidence="8">
    <location>
        <begin position="12"/>
        <end position="57"/>
    </location>
</feature>
<organism evidence="9 10">
    <name type="scientific">Auraticoccus cholistanensis</name>
    <dbReference type="NCBI Taxonomy" id="2656650"/>
    <lineage>
        <taxon>Bacteria</taxon>
        <taxon>Bacillati</taxon>
        <taxon>Actinomycetota</taxon>
        <taxon>Actinomycetes</taxon>
        <taxon>Propionibacteriales</taxon>
        <taxon>Propionibacteriaceae</taxon>
        <taxon>Auraticoccus</taxon>
    </lineage>
</organism>
<evidence type="ECO:0000256" key="1">
    <source>
        <dbReference type="ARBA" id="ARBA00004651"/>
    </source>
</evidence>